<evidence type="ECO:0000256" key="2">
    <source>
        <dbReference type="RuleBase" id="RU004328"/>
    </source>
</evidence>
<accession>A0A7Y0HIC7</accession>
<protein>
    <submittedName>
        <fullName evidence="4">Ribonuclease T</fullName>
    </submittedName>
</protein>
<sequence length="241" mass="26839">MKTCLRVVALLIFFSPSCTLASEPMSYVLAVSWQPSFCELNRAKPECESQTPDRVDARQFSLHGLWPEPRGNFYCGVSEEHIAADKQGDWDKLPTLNLPSGLRARLDAAMPGSQSYLDRHEWIKHGTCHEDPTPEAYFRDSLKLLDELNASPVKKLFEESIGVDLAYIDVIQIVDIAFGDGAGFRIQLLCKKKDEQNLIVEMRIGLAGTVAGQSLEDMIQRSVSMPTECRSGRVDAAGFND</sequence>
<dbReference type="PANTHER" id="PTHR11240:SF22">
    <property type="entry name" value="RIBONUCLEASE T2"/>
    <property type="match status" value="1"/>
</dbReference>
<feature type="signal peptide" evidence="3">
    <location>
        <begin position="1"/>
        <end position="21"/>
    </location>
</feature>
<dbReference type="InterPro" id="IPR033130">
    <property type="entry name" value="RNase_T2_His_AS_2"/>
</dbReference>
<feature type="chain" id="PRO_5030546434" evidence="3">
    <location>
        <begin position="22"/>
        <end position="241"/>
    </location>
</feature>
<organism evidence="4 5">
    <name type="scientific">Pacificispira spongiicola</name>
    <dbReference type="NCBI Taxonomy" id="2729598"/>
    <lineage>
        <taxon>Bacteria</taxon>
        <taxon>Pseudomonadati</taxon>
        <taxon>Pseudomonadota</taxon>
        <taxon>Alphaproteobacteria</taxon>
        <taxon>Rhodospirillales</taxon>
        <taxon>Rhodospirillaceae</taxon>
        <taxon>Pacificispira</taxon>
    </lineage>
</organism>
<dbReference type="InterPro" id="IPR036430">
    <property type="entry name" value="RNase_T2-like_sf"/>
</dbReference>
<dbReference type="InterPro" id="IPR018188">
    <property type="entry name" value="RNase_T2_His_AS_1"/>
</dbReference>
<dbReference type="Pfam" id="PF00445">
    <property type="entry name" value="Ribonuclease_T2"/>
    <property type="match status" value="1"/>
</dbReference>
<reference evidence="4 5" key="1">
    <citation type="submission" date="2020-04" db="EMBL/GenBank/DDBJ databases">
        <title>Rhodospirillaceae bacterium KN72 isolated from deep sea.</title>
        <authorList>
            <person name="Zhang D.-C."/>
        </authorList>
    </citation>
    <scope>NUCLEOTIDE SEQUENCE [LARGE SCALE GENOMIC DNA]</scope>
    <source>
        <strain evidence="4 5">KN72</strain>
    </source>
</reference>
<evidence type="ECO:0000256" key="3">
    <source>
        <dbReference type="SAM" id="SignalP"/>
    </source>
</evidence>
<gene>
    <name evidence="4" type="ORF">HH303_18070</name>
</gene>
<dbReference type="InterPro" id="IPR001568">
    <property type="entry name" value="RNase_T2-like"/>
</dbReference>
<proteinExistence type="inferred from homology"/>
<dbReference type="GO" id="GO:0033897">
    <property type="term" value="F:ribonuclease T2 activity"/>
    <property type="evidence" value="ECO:0007669"/>
    <property type="project" value="InterPro"/>
</dbReference>
<dbReference type="SUPFAM" id="SSF55895">
    <property type="entry name" value="Ribonuclease Rh-like"/>
    <property type="match status" value="1"/>
</dbReference>
<dbReference type="PROSITE" id="PS00531">
    <property type="entry name" value="RNASE_T2_2"/>
    <property type="match status" value="1"/>
</dbReference>
<dbReference type="GO" id="GO:0003723">
    <property type="term" value="F:RNA binding"/>
    <property type="evidence" value="ECO:0007669"/>
    <property type="project" value="InterPro"/>
</dbReference>
<evidence type="ECO:0000313" key="5">
    <source>
        <dbReference type="Proteomes" id="UP000539372"/>
    </source>
</evidence>
<dbReference type="AlphaFoldDB" id="A0A7Y0HIC7"/>
<keyword evidence="3" id="KW-0732">Signal</keyword>
<keyword evidence="5" id="KW-1185">Reference proteome</keyword>
<comment type="similarity">
    <text evidence="1 2">Belongs to the RNase T2 family.</text>
</comment>
<evidence type="ECO:0000313" key="4">
    <source>
        <dbReference type="EMBL" id="NMM46404.1"/>
    </source>
</evidence>
<comment type="caution">
    <text evidence="4">The sequence shown here is derived from an EMBL/GenBank/DDBJ whole genome shotgun (WGS) entry which is preliminary data.</text>
</comment>
<dbReference type="Gene3D" id="3.90.730.10">
    <property type="entry name" value="Ribonuclease T2-like"/>
    <property type="match status" value="1"/>
</dbReference>
<dbReference type="PROSITE" id="PS00530">
    <property type="entry name" value="RNASE_T2_1"/>
    <property type="match status" value="1"/>
</dbReference>
<dbReference type="GO" id="GO:0006401">
    <property type="term" value="P:RNA catabolic process"/>
    <property type="evidence" value="ECO:0007669"/>
    <property type="project" value="TreeGrafter"/>
</dbReference>
<dbReference type="PANTHER" id="PTHR11240">
    <property type="entry name" value="RIBONUCLEASE T2"/>
    <property type="match status" value="1"/>
</dbReference>
<name>A0A7Y0HIC7_9PROT</name>
<dbReference type="Proteomes" id="UP000539372">
    <property type="component" value="Unassembled WGS sequence"/>
</dbReference>
<evidence type="ECO:0000256" key="1">
    <source>
        <dbReference type="ARBA" id="ARBA00007469"/>
    </source>
</evidence>
<dbReference type="EMBL" id="JABBNT010000005">
    <property type="protein sequence ID" value="NMM46404.1"/>
    <property type="molecule type" value="Genomic_DNA"/>
</dbReference>